<accession>A0A3M4MBJ8</accession>
<dbReference type="PROSITE" id="PS50112">
    <property type="entry name" value="PAS"/>
    <property type="match status" value="1"/>
</dbReference>
<keyword evidence="8" id="KW-0808">Transferase</keyword>
<sequence length="447" mass="49229">MMKPSKTSLRDDLDVCAYSRDCVKVLDAVGKIVSFNEDGLRIMEIDHLDQVRDVFWPELWPEDVRRLASEGLTTARSTGVASFKAPCPTAKGTLKWWDVTIAAIPGASFSFAVISRDITEQYAEEIAQRSSIERLKTVTDSNPDILWDVDLKADRVWWSEGIQRLFGYGPDQIGEGTSWSNEHIHPEDRERVVAGIARAVESDATLWEDEFRYRAADGSYITVLDRGSIIRDANGTAIRFVGVMQDVTARNEKTKFQELVTAELAHRVNNLLAVASALFQQSLNTCEDKDALGRAFGARLLAMANANKSIVKGSADAADFHTLVDAQLSPFISDGRLIANGPAIFVSAEIAQPIALVLNELATNALKYGALSEDAGRVTLDWSLQPATSAVIIEWTERDGPIVQTPAHVGLGSRLIQHCIPKAKVERRFDAEGFSCLIEISLPHKPH</sequence>
<evidence type="ECO:0000256" key="15">
    <source>
        <dbReference type="ARBA" id="ARBA00023170"/>
    </source>
</evidence>
<evidence type="ECO:0000256" key="9">
    <source>
        <dbReference type="ARBA" id="ARBA00022737"/>
    </source>
</evidence>
<dbReference type="InterPro" id="IPR013656">
    <property type="entry name" value="PAS_4"/>
</dbReference>
<keyword evidence="6" id="KW-0285">Flavoprotein</keyword>
<dbReference type="NCBIfam" id="TIGR00229">
    <property type="entry name" value="sensory_box"/>
    <property type="match status" value="1"/>
</dbReference>
<evidence type="ECO:0000256" key="10">
    <source>
        <dbReference type="ARBA" id="ARBA00022741"/>
    </source>
</evidence>
<keyword evidence="12" id="KW-0067">ATP-binding</keyword>
<evidence type="ECO:0000256" key="1">
    <source>
        <dbReference type="ARBA" id="ARBA00000085"/>
    </source>
</evidence>
<dbReference type="Gene3D" id="3.30.450.20">
    <property type="entry name" value="PAS domain"/>
    <property type="match status" value="2"/>
</dbReference>
<keyword evidence="10" id="KW-0547">Nucleotide-binding</keyword>
<dbReference type="RefSeq" id="WP_122313737.1">
    <property type="nucleotide sequence ID" value="NZ_RBRE01000003.1"/>
</dbReference>
<dbReference type="InterPro" id="IPR035965">
    <property type="entry name" value="PAS-like_dom_sf"/>
</dbReference>
<name>A0A3M4MBJ8_PSECI</name>
<evidence type="ECO:0000256" key="14">
    <source>
        <dbReference type="ARBA" id="ARBA00023026"/>
    </source>
</evidence>
<dbReference type="InterPro" id="IPR000700">
    <property type="entry name" value="PAS-assoc_C"/>
</dbReference>
<dbReference type="GO" id="GO:0009881">
    <property type="term" value="F:photoreceptor activity"/>
    <property type="evidence" value="ECO:0007669"/>
    <property type="project" value="UniProtKB-KW"/>
</dbReference>
<dbReference type="PANTHER" id="PTHR41523">
    <property type="entry name" value="TWO-COMPONENT SYSTEM SENSOR PROTEIN"/>
    <property type="match status" value="1"/>
</dbReference>
<evidence type="ECO:0000256" key="3">
    <source>
        <dbReference type="ARBA" id="ARBA00022543"/>
    </source>
</evidence>
<evidence type="ECO:0000256" key="12">
    <source>
        <dbReference type="ARBA" id="ARBA00022840"/>
    </source>
</evidence>
<feature type="domain" description="PAC" evidence="17">
    <location>
        <begin position="207"/>
        <end position="259"/>
    </location>
</feature>
<dbReference type="InterPro" id="IPR013655">
    <property type="entry name" value="PAS_fold_3"/>
</dbReference>
<evidence type="ECO:0000259" key="17">
    <source>
        <dbReference type="PROSITE" id="PS50113"/>
    </source>
</evidence>
<keyword evidence="14" id="KW-0843">Virulence</keyword>
<keyword evidence="11 18" id="KW-0418">Kinase</keyword>
<keyword evidence="15" id="KW-0675">Receptor</keyword>
<keyword evidence="13" id="KW-0157">Chromophore</keyword>
<evidence type="ECO:0000256" key="11">
    <source>
        <dbReference type="ARBA" id="ARBA00022777"/>
    </source>
</evidence>
<keyword evidence="9" id="KW-0677">Repeat</keyword>
<organism evidence="18 19">
    <name type="scientific">Pseudomonas cichorii</name>
    <dbReference type="NCBI Taxonomy" id="36746"/>
    <lineage>
        <taxon>Bacteria</taxon>
        <taxon>Pseudomonadati</taxon>
        <taxon>Pseudomonadota</taxon>
        <taxon>Gammaproteobacteria</taxon>
        <taxon>Pseudomonadales</taxon>
        <taxon>Pseudomonadaceae</taxon>
        <taxon>Pseudomonas</taxon>
    </lineage>
</organism>
<dbReference type="GO" id="GO:0004673">
    <property type="term" value="F:protein histidine kinase activity"/>
    <property type="evidence" value="ECO:0007669"/>
    <property type="project" value="UniProtKB-EC"/>
</dbReference>
<evidence type="ECO:0000256" key="7">
    <source>
        <dbReference type="ARBA" id="ARBA00022643"/>
    </source>
</evidence>
<dbReference type="SMART" id="SM00911">
    <property type="entry name" value="HWE_HK"/>
    <property type="match status" value="1"/>
</dbReference>
<dbReference type="Pfam" id="PF08447">
    <property type="entry name" value="PAS_3"/>
    <property type="match status" value="1"/>
</dbReference>
<evidence type="ECO:0000313" key="18">
    <source>
        <dbReference type="EMBL" id="RMQ51065.1"/>
    </source>
</evidence>
<keyword evidence="7" id="KW-0288">FMN</keyword>
<keyword evidence="3" id="KW-0600">Photoreceptor protein</keyword>
<dbReference type="PROSITE" id="PS50113">
    <property type="entry name" value="PAC"/>
    <property type="match status" value="1"/>
</dbReference>
<evidence type="ECO:0000256" key="8">
    <source>
        <dbReference type="ARBA" id="ARBA00022679"/>
    </source>
</evidence>
<keyword evidence="4" id="KW-0597">Phosphoprotein</keyword>
<protein>
    <recommendedName>
        <fullName evidence="2">histidine kinase</fullName>
        <ecNumber evidence="2">2.7.13.3</ecNumber>
    </recommendedName>
</protein>
<dbReference type="Pfam" id="PF08448">
    <property type="entry name" value="PAS_4"/>
    <property type="match status" value="1"/>
</dbReference>
<dbReference type="SMART" id="SM00091">
    <property type="entry name" value="PAS"/>
    <property type="match status" value="2"/>
</dbReference>
<dbReference type="GO" id="GO:0005524">
    <property type="term" value="F:ATP binding"/>
    <property type="evidence" value="ECO:0007669"/>
    <property type="project" value="UniProtKB-KW"/>
</dbReference>
<gene>
    <name evidence="18" type="ORF">ALQ04_02230</name>
</gene>
<dbReference type="InterPro" id="IPR011102">
    <property type="entry name" value="Sig_transdc_His_kinase_HWE"/>
</dbReference>
<dbReference type="InterPro" id="IPR036890">
    <property type="entry name" value="HATPase_C_sf"/>
</dbReference>
<dbReference type="SMART" id="SM00086">
    <property type="entry name" value="PAC"/>
    <property type="match status" value="1"/>
</dbReference>
<dbReference type="OrthoDB" id="9808408at2"/>
<keyword evidence="5" id="KW-0716">Sensory transduction</keyword>
<dbReference type="EMBL" id="RBRE01000003">
    <property type="protein sequence ID" value="RMQ51065.1"/>
    <property type="molecule type" value="Genomic_DNA"/>
</dbReference>
<dbReference type="InterPro" id="IPR001610">
    <property type="entry name" value="PAC"/>
</dbReference>
<dbReference type="Proteomes" id="UP000277236">
    <property type="component" value="Unassembled WGS sequence"/>
</dbReference>
<dbReference type="AlphaFoldDB" id="A0A3M4MBJ8"/>
<evidence type="ECO:0000256" key="5">
    <source>
        <dbReference type="ARBA" id="ARBA00022606"/>
    </source>
</evidence>
<evidence type="ECO:0000256" key="13">
    <source>
        <dbReference type="ARBA" id="ARBA00022991"/>
    </source>
</evidence>
<dbReference type="CDD" id="cd00130">
    <property type="entry name" value="PAS"/>
    <property type="match status" value="1"/>
</dbReference>
<evidence type="ECO:0000256" key="4">
    <source>
        <dbReference type="ARBA" id="ARBA00022553"/>
    </source>
</evidence>
<comment type="caution">
    <text evidence="18">The sequence shown here is derived from an EMBL/GenBank/DDBJ whole genome shotgun (WGS) entry which is preliminary data.</text>
</comment>
<dbReference type="Pfam" id="PF07536">
    <property type="entry name" value="HWE_HK"/>
    <property type="match status" value="1"/>
</dbReference>
<comment type="catalytic activity">
    <reaction evidence="1">
        <text>ATP + protein L-histidine = ADP + protein N-phospho-L-histidine.</text>
        <dbReference type="EC" id="2.7.13.3"/>
    </reaction>
</comment>
<evidence type="ECO:0000313" key="19">
    <source>
        <dbReference type="Proteomes" id="UP000277236"/>
    </source>
</evidence>
<proteinExistence type="predicted"/>
<reference evidence="18 19" key="1">
    <citation type="submission" date="2018-08" db="EMBL/GenBank/DDBJ databases">
        <title>Recombination of ecologically and evolutionarily significant loci maintains genetic cohesion in the Pseudomonas syringae species complex.</title>
        <authorList>
            <person name="Dillon M."/>
            <person name="Thakur S."/>
            <person name="Almeida R.N.D."/>
            <person name="Weir B.S."/>
            <person name="Guttman D.S."/>
        </authorList>
    </citation>
    <scope>NUCLEOTIDE SEQUENCE [LARGE SCALE GENOMIC DNA]</scope>
    <source>
        <strain evidence="18 19">ICMP 3353</strain>
    </source>
</reference>
<feature type="domain" description="PAS" evidence="16">
    <location>
        <begin position="131"/>
        <end position="203"/>
    </location>
</feature>
<evidence type="ECO:0000256" key="6">
    <source>
        <dbReference type="ARBA" id="ARBA00022630"/>
    </source>
</evidence>
<dbReference type="Gene3D" id="3.30.565.10">
    <property type="entry name" value="Histidine kinase-like ATPase, C-terminal domain"/>
    <property type="match status" value="1"/>
</dbReference>
<dbReference type="EC" id="2.7.13.3" evidence="2"/>
<evidence type="ECO:0000256" key="2">
    <source>
        <dbReference type="ARBA" id="ARBA00012438"/>
    </source>
</evidence>
<dbReference type="SUPFAM" id="SSF55785">
    <property type="entry name" value="PYP-like sensor domain (PAS domain)"/>
    <property type="match status" value="2"/>
</dbReference>
<dbReference type="PANTHER" id="PTHR41523:SF8">
    <property type="entry name" value="ETHYLENE RESPONSE SENSOR PROTEIN"/>
    <property type="match status" value="1"/>
</dbReference>
<dbReference type="InterPro" id="IPR000014">
    <property type="entry name" value="PAS"/>
</dbReference>
<evidence type="ECO:0000259" key="16">
    <source>
        <dbReference type="PROSITE" id="PS50112"/>
    </source>
</evidence>